<keyword evidence="10" id="KW-0067">ATP-binding</keyword>
<dbReference type="InterPro" id="IPR036890">
    <property type="entry name" value="HATPase_C_sf"/>
</dbReference>
<evidence type="ECO:0000259" key="15">
    <source>
        <dbReference type="PROSITE" id="PS50109"/>
    </source>
</evidence>
<dbReference type="PANTHER" id="PTHR45528">
    <property type="entry name" value="SENSOR HISTIDINE KINASE CPXA"/>
    <property type="match status" value="1"/>
</dbReference>
<evidence type="ECO:0000313" key="18">
    <source>
        <dbReference type="Proteomes" id="UP000255036"/>
    </source>
</evidence>
<evidence type="ECO:0000256" key="10">
    <source>
        <dbReference type="ARBA" id="ARBA00022840"/>
    </source>
</evidence>
<comment type="caution">
    <text evidence="17">The sequence shown here is derived from an EMBL/GenBank/DDBJ whole genome shotgun (WGS) entry which is preliminary data.</text>
</comment>
<evidence type="ECO:0000256" key="4">
    <source>
        <dbReference type="ARBA" id="ARBA00022475"/>
    </source>
</evidence>
<feature type="transmembrane region" description="Helical" evidence="14">
    <location>
        <begin position="87"/>
        <end position="106"/>
    </location>
</feature>
<feature type="domain" description="HAMP" evidence="16">
    <location>
        <begin position="108"/>
        <end position="160"/>
    </location>
</feature>
<reference evidence="17 18" key="1">
    <citation type="submission" date="2018-07" db="EMBL/GenBank/DDBJ databases">
        <title>Anaerosacharophilus polymeroproducens gen. nov. sp. nov., an anaerobic bacterium isolated from salt field.</title>
        <authorList>
            <person name="Kim W."/>
            <person name="Yang S.-H."/>
            <person name="Oh J."/>
            <person name="Lee J.-H."/>
            <person name="Kwon K.K."/>
        </authorList>
    </citation>
    <scope>NUCLEOTIDE SEQUENCE [LARGE SCALE GENOMIC DNA]</scope>
    <source>
        <strain evidence="17 18">MCWD5</strain>
    </source>
</reference>
<dbReference type="SUPFAM" id="SSF55874">
    <property type="entry name" value="ATPase domain of HSP90 chaperone/DNA topoisomerase II/histidine kinase"/>
    <property type="match status" value="1"/>
</dbReference>
<keyword evidence="8" id="KW-0547">Nucleotide-binding</keyword>
<keyword evidence="5" id="KW-0597">Phosphoprotein</keyword>
<dbReference type="InterPro" id="IPR003661">
    <property type="entry name" value="HisK_dim/P_dom"/>
</dbReference>
<sequence length="386" mass="45152">MGIIHIIRKKIKYKAENLGIRKSLFLYIFVGILTGMIVWGFVVCFVENWKTIIVSSNDIALIDRHYILENYNLKIKNQILLLEKIEIIALLFILLITIFLISHFYYKRRLKEPFEILKKEMQYICRDDLSFDCSYITDDEMGMICVGFNKMRLQLIKNRKNLWDLMENQRQLNAAFAHDIRTPLTIMKSYTQLLLKYYQTGKISEARLFEIMKIIDNQVDRLETFSSTMKEIHSFEVFKPGKKRVNLKDLVKIVRNNVKGMDRDIQVSMRNRGSNDNPKEIYCDCNLIQEVLDNLIVNAIRFAKNIICVELVLENENLFIFVKDDGKGFDPEALEKATHPYFSTDRNHFGLGLTISKILTKKHGGDLELMNSIHGGAIVCAYFYIE</sequence>
<dbReference type="RefSeq" id="WP_115480620.1">
    <property type="nucleotide sequence ID" value="NZ_QRCT01000010.1"/>
</dbReference>
<dbReference type="GO" id="GO:0000155">
    <property type="term" value="F:phosphorelay sensor kinase activity"/>
    <property type="evidence" value="ECO:0007669"/>
    <property type="project" value="InterPro"/>
</dbReference>
<keyword evidence="4" id="KW-1003">Cell membrane</keyword>
<dbReference type="InterPro" id="IPR050398">
    <property type="entry name" value="HssS/ArlS-like"/>
</dbReference>
<dbReference type="CDD" id="cd00082">
    <property type="entry name" value="HisKA"/>
    <property type="match status" value="1"/>
</dbReference>
<dbReference type="PANTHER" id="PTHR45528:SF1">
    <property type="entry name" value="SENSOR HISTIDINE KINASE CPXA"/>
    <property type="match status" value="1"/>
</dbReference>
<keyword evidence="18" id="KW-1185">Reference proteome</keyword>
<evidence type="ECO:0000256" key="6">
    <source>
        <dbReference type="ARBA" id="ARBA00022679"/>
    </source>
</evidence>
<keyword evidence="12" id="KW-0902">Two-component regulatory system</keyword>
<evidence type="ECO:0000256" key="2">
    <source>
        <dbReference type="ARBA" id="ARBA00004651"/>
    </source>
</evidence>
<feature type="transmembrane region" description="Helical" evidence="14">
    <location>
        <begin position="24"/>
        <end position="42"/>
    </location>
</feature>
<dbReference type="AlphaFoldDB" id="A0A371AZ96"/>
<dbReference type="SMART" id="SM00388">
    <property type="entry name" value="HisKA"/>
    <property type="match status" value="1"/>
</dbReference>
<comment type="subcellular location">
    <subcellularLocation>
        <location evidence="2">Cell membrane</location>
        <topology evidence="2">Multi-pass membrane protein</topology>
    </subcellularLocation>
</comment>
<accession>A0A371AZ96</accession>
<evidence type="ECO:0000313" key="17">
    <source>
        <dbReference type="EMBL" id="RDU24873.1"/>
    </source>
</evidence>
<dbReference type="InterPro" id="IPR005467">
    <property type="entry name" value="His_kinase_dom"/>
</dbReference>
<dbReference type="PROSITE" id="PS50109">
    <property type="entry name" value="HIS_KIN"/>
    <property type="match status" value="1"/>
</dbReference>
<feature type="domain" description="Histidine kinase" evidence="15">
    <location>
        <begin position="175"/>
        <end position="386"/>
    </location>
</feature>
<evidence type="ECO:0000256" key="3">
    <source>
        <dbReference type="ARBA" id="ARBA00012438"/>
    </source>
</evidence>
<evidence type="ECO:0000256" key="9">
    <source>
        <dbReference type="ARBA" id="ARBA00022777"/>
    </source>
</evidence>
<dbReference type="Gene3D" id="1.10.287.130">
    <property type="match status" value="1"/>
</dbReference>
<evidence type="ECO:0000256" key="11">
    <source>
        <dbReference type="ARBA" id="ARBA00022989"/>
    </source>
</evidence>
<dbReference type="InterPro" id="IPR036097">
    <property type="entry name" value="HisK_dim/P_sf"/>
</dbReference>
<dbReference type="Pfam" id="PF00512">
    <property type="entry name" value="HisKA"/>
    <property type="match status" value="1"/>
</dbReference>
<keyword evidence="11 14" id="KW-1133">Transmembrane helix</keyword>
<evidence type="ECO:0000256" key="5">
    <source>
        <dbReference type="ARBA" id="ARBA00022553"/>
    </source>
</evidence>
<evidence type="ECO:0000256" key="8">
    <source>
        <dbReference type="ARBA" id="ARBA00022741"/>
    </source>
</evidence>
<keyword evidence="7 14" id="KW-0812">Transmembrane</keyword>
<organism evidence="17 18">
    <name type="scientific">Anaerosacchariphilus polymeriproducens</name>
    <dbReference type="NCBI Taxonomy" id="1812858"/>
    <lineage>
        <taxon>Bacteria</taxon>
        <taxon>Bacillati</taxon>
        <taxon>Bacillota</taxon>
        <taxon>Clostridia</taxon>
        <taxon>Lachnospirales</taxon>
        <taxon>Lachnospiraceae</taxon>
        <taxon>Anaerosacchariphilus</taxon>
    </lineage>
</organism>
<dbReference type="SMART" id="SM00387">
    <property type="entry name" value="HATPase_c"/>
    <property type="match status" value="1"/>
</dbReference>
<evidence type="ECO:0000256" key="7">
    <source>
        <dbReference type="ARBA" id="ARBA00022692"/>
    </source>
</evidence>
<evidence type="ECO:0000259" key="16">
    <source>
        <dbReference type="PROSITE" id="PS50885"/>
    </source>
</evidence>
<proteinExistence type="predicted"/>
<dbReference type="Pfam" id="PF02518">
    <property type="entry name" value="HATPase_c"/>
    <property type="match status" value="1"/>
</dbReference>
<dbReference type="Proteomes" id="UP000255036">
    <property type="component" value="Unassembled WGS sequence"/>
</dbReference>
<dbReference type="EC" id="2.7.13.3" evidence="3"/>
<evidence type="ECO:0000256" key="13">
    <source>
        <dbReference type="ARBA" id="ARBA00023136"/>
    </source>
</evidence>
<dbReference type="Gene3D" id="3.30.565.10">
    <property type="entry name" value="Histidine kinase-like ATPase, C-terminal domain"/>
    <property type="match status" value="1"/>
</dbReference>
<dbReference type="Gene3D" id="6.10.340.10">
    <property type="match status" value="1"/>
</dbReference>
<name>A0A371AZ96_9FIRM</name>
<dbReference type="SUPFAM" id="SSF47384">
    <property type="entry name" value="Homodimeric domain of signal transducing histidine kinase"/>
    <property type="match status" value="1"/>
</dbReference>
<comment type="catalytic activity">
    <reaction evidence="1">
        <text>ATP + protein L-histidine = ADP + protein N-phospho-L-histidine.</text>
        <dbReference type="EC" id="2.7.13.3"/>
    </reaction>
</comment>
<evidence type="ECO:0000256" key="14">
    <source>
        <dbReference type="SAM" id="Phobius"/>
    </source>
</evidence>
<dbReference type="PROSITE" id="PS50885">
    <property type="entry name" value="HAMP"/>
    <property type="match status" value="1"/>
</dbReference>
<dbReference type="OrthoDB" id="84942at2"/>
<protein>
    <recommendedName>
        <fullName evidence="3">histidine kinase</fullName>
        <ecNumber evidence="3">2.7.13.3</ecNumber>
    </recommendedName>
</protein>
<dbReference type="GO" id="GO:0005886">
    <property type="term" value="C:plasma membrane"/>
    <property type="evidence" value="ECO:0007669"/>
    <property type="project" value="UniProtKB-SubCell"/>
</dbReference>
<keyword evidence="9 17" id="KW-0418">Kinase</keyword>
<dbReference type="InterPro" id="IPR003594">
    <property type="entry name" value="HATPase_dom"/>
</dbReference>
<dbReference type="InterPro" id="IPR003660">
    <property type="entry name" value="HAMP_dom"/>
</dbReference>
<evidence type="ECO:0000256" key="1">
    <source>
        <dbReference type="ARBA" id="ARBA00000085"/>
    </source>
</evidence>
<dbReference type="EMBL" id="QRCT01000010">
    <property type="protein sequence ID" value="RDU24873.1"/>
    <property type="molecule type" value="Genomic_DNA"/>
</dbReference>
<gene>
    <name evidence="17" type="ORF">DWV06_02545</name>
</gene>
<keyword evidence="6" id="KW-0808">Transferase</keyword>
<dbReference type="GO" id="GO:0005524">
    <property type="term" value="F:ATP binding"/>
    <property type="evidence" value="ECO:0007669"/>
    <property type="project" value="UniProtKB-KW"/>
</dbReference>
<keyword evidence="13 14" id="KW-0472">Membrane</keyword>
<evidence type="ECO:0000256" key="12">
    <source>
        <dbReference type="ARBA" id="ARBA00023012"/>
    </source>
</evidence>